<gene>
    <name evidence="1" type="ORF">PDEL0327_LOCUS1029</name>
</gene>
<proteinExistence type="predicted"/>
<organism evidence="1">
    <name type="scientific">Pseudo-nitzschia delicatissima</name>
    <dbReference type="NCBI Taxonomy" id="44447"/>
    <lineage>
        <taxon>Eukaryota</taxon>
        <taxon>Sar</taxon>
        <taxon>Stramenopiles</taxon>
        <taxon>Ochrophyta</taxon>
        <taxon>Bacillariophyta</taxon>
        <taxon>Bacillariophyceae</taxon>
        <taxon>Bacillariophycidae</taxon>
        <taxon>Bacillariales</taxon>
        <taxon>Bacillariaceae</taxon>
        <taxon>Pseudo-nitzschia</taxon>
    </lineage>
</organism>
<protein>
    <submittedName>
        <fullName evidence="1">Uncharacterized protein</fullName>
    </submittedName>
</protein>
<name>A0A7S0XQE1_9STRA</name>
<accession>A0A7S0XQE1</accession>
<sequence>MKSSTPRSATPASAKEGHISRENIIKLLTMMNGEGIDWNVATSIVIKYDPSKKGDPNVDEILRLTIGQACLVKSSLSYLELVLQKIKRLSLKDRVFYAFAASQRATLAHLKAIVNDDPSVLFFDPGDSMPLLHRVCASHTGWNNQVQFLLKAILEHRNQDGGESERNHKGLFQEAGEEKKTAFNLLIESGSDLVEIIEYLRDQHPDYLKAYLIHVGNAIAEYLSNMTILQDCVTLSEDALLFSPHPKEGSSVLGLACHYQNDRMVHALCHQYFQHYRFNLTHTYSMHECLIHLQNHLVAPNNEGISPLGDILLSVSSPDADFAWSCIDAIVRFFGLFNEYTDGPERIRGRFRFHILHLFLSHTWNKILEKKDCIKIFDRVIDRFEINLCSVEEETGKTLLSIVIEKMSGNITTDDAIEKAVADSTDSDTKSKHEVSMEILDYFINPTVAAAPNPPATIRNGCGRLPLHLACEHSLPWNGLESIVNANMPALESVDPITGLPPFAHCAVGERSDLDSIYELLRLHPDSIDGVTINMATK</sequence>
<reference evidence="1" key="1">
    <citation type="submission" date="2021-01" db="EMBL/GenBank/DDBJ databases">
        <authorList>
            <person name="Corre E."/>
            <person name="Pelletier E."/>
            <person name="Niang G."/>
            <person name="Scheremetjew M."/>
            <person name="Finn R."/>
            <person name="Kale V."/>
            <person name="Holt S."/>
            <person name="Cochrane G."/>
            <person name="Meng A."/>
            <person name="Brown T."/>
            <person name="Cohen L."/>
        </authorList>
    </citation>
    <scope>NUCLEOTIDE SEQUENCE</scope>
    <source>
        <strain evidence="1">B596</strain>
    </source>
</reference>
<evidence type="ECO:0000313" key="1">
    <source>
        <dbReference type="EMBL" id="CAD8729536.1"/>
    </source>
</evidence>
<dbReference type="EMBL" id="HBFG01001358">
    <property type="protein sequence ID" value="CAD8729536.1"/>
    <property type="molecule type" value="Transcribed_RNA"/>
</dbReference>
<dbReference type="AlphaFoldDB" id="A0A7S0XQE1"/>